<reference evidence="1 2" key="1">
    <citation type="submission" date="2020-07" db="EMBL/GenBank/DDBJ databases">
        <title>Mycobacterium kansasii (former subtype) with zoonotic potential isolated from diseased indoor pet cat, Japan.</title>
        <authorList>
            <person name="Fukano H."/>
            <person name="Terazono T."/>
            <person name="Hoshino Y."/>
        </authorList>
    </citation>
    <scope>NUCLEOTIDE SEQUENCE [LARGE SCALE GENOMIC DNA]</scope>
    <source>
        <strain evidence="1 2">Kuro-I</strain>
    </source>
</reference>
<accession>A0A7G1IIT0</accession>
<dbReference type="AlphaFoldDB" id="A0A7G1IIT0"/>
<keyword evidence="2" id="KW-1185">Reference proteome</keyword>
<proteinExistence type="predicted"/>
<organism evidence="1 2">
    <name type="scientific">Mycobacterium kansasii</name>
    <dbReference type="NCBI Taxonomy" id="1768"/>
    <lineage>
        <taxon>Bacteria</taxon>
        <taxon>Bacillati</taxon>
        <taxon>Actinomycetota</taxon>
        <taxon>Actinomycetes</taxon>
        <taxon>Mycobacteriales</taxon>
        <taxon>Mycobacteriaceae</taxon>
        <taxon>Mycobacterium</taxon>
    </lineage>
</organism>
<evidence type="ECO:0000313" key="1">
    <source>
        <dbReference type="EMBL" id="BCI90921.1"/>
    </source>
</evidence>
<dbReference type="EMBL" id="AP023343">
    <property type="protein sequence ID" value="BCI90921.1"/>
    <property type="molecule type" value="Genomic_DNA"/>
</dbReference>
<protein>
    <submittedName>
        <fullName evidence="1">Uncharacterized protein</fullName>
    </submittedName>
</protein>
<name>A0A7G1IIT0_MYCKA</name>
<sequence>MFSADPARLTSRGRDDRLRWWAGPWPVDERWWDDRPEAGQGGSRTARAQVLLEDERALLLCYRQRRWYLEGSYE</sequence>
<evidence type="ECO:0000313" key="2">
    <source>
        <dbReference type="Proteomes" id="UP000516380"/>
    </source>
</evidence>
<dbReference type="Proteomes" id="UP000516380">
    <property type="component" value="Chromosome"/>
</dbReference>
<gene>
    <name evidence="1" type="ORF">NIIDMKKI_61270</name>
</gene>